<evidence type="ECO:0000313" key="2">
    <source>
        <dbReference type="EMBL" id="MET3867437.1"/>
    </source>
</evidence>
<reference evidence="2 3" key="1">
    <citation type="submission" date="2024-06" db="EMBL/GenBank/DDBJ databases">
        <title>Genomics of switchgrass bacterial isolates.</title>
        <authorList>
            <person name="Shade A."/>
        </authorList>
    </citation>
    <scope>NUCLEOTIDE SEQUENCE [LARGE SCALE GENOMIC DNA]</scope>
    <source>
        <strain evidence="2 3">PvP084</strain>
    </source>
</reference>
<proteinExistence type="predicted"/>
<evidence type="ECO:0000313" key="3">
    <source>
        <dbReference type="Proteomes" id="UP001549119"/>
    </source>
</evidence>
<dbReference type="Proteomes" id="UP001549119">
    <property type="component" value="Unassembled WGS sequence"/>
</dbReference>
<organism evidence="2 3">
    <name type="scientific">Methylobacterium radiotolerans</name>
    <dbReference type="NCBI Taxonomy" id="31998"/>
    <lineage>
        <taxon>Bacteria</taxon>
        <taxon>Pseudomonadati</taxon>
        <taxon>Pseudomonadota</taxon>
        <taxon>Alphaproteobacteria</taxon>
        <taxon>Hyphomicrobiales</taxon>
        <taxon>Methylobacteriaceae</taxon>
        <taxon>Methylobacterium</taxon>
    </lineage>
</organism>
<comment type="caution">
    <text evidence="2">The sequence shown here is derived from an EMBL/GenBank/DDBJ whole genome shotgun (WGS) entry which is preliminary data.</text>
</comment>
<name>A0ABV2NLP9_9HYPH</name>
<sequence>MRKALGLPVQRARSWYRRYGRLGEAQTSRPVVSGPHVARGRMLEDWARLGGGLLTPESADAPPAESRAPTERRSSAASISPTG</sequence>
<dbReference type="EMBL" id="JBEPNW010000002">
    <property type="protein sequence ID" value="MET3867437.1"/>
    <property type="molecule type" value="Genomic_DNA"/>
</dbReference>
<evidence type="ECO:0000256" key="1">
    <source>
        <dbReference type="SAM" id="MobiDB-lite"/>
    </source>
</evidence>
<keyword evidence="3" id="KW-1185">Reference proteome</keyword>
<accession>A0ABV2NLP9</accession>
<protein>
    <submittedName>
        <fullName evidence="2">Uncharacterized protein</fullName>
    </submittedName>
</protein>
<gene>
    <name evidence="2" type="ORF">ABIC20_004746</name>
</gene>
<feature type="region of interest" description="Disordered" evidence="1">
    <location>
        <begin position="52"/>
        <end position="83"/>
    </location>
</feature>